<dbReference type="EMBL" id="CP036272">
    <property type="protein sequence ID" value="QDT58621.1"/>
    <property type="molecule type" value="Genomic_DNA"/>
</dbReference>
<dbReference type="RefSeq" id="WP_145269898.1">
    <property type="nucleotide sequence ID" value="NZ_CP036272.1"/>
</dbReference>
<evidence type="ECO:0000313" key="3">
    <source>
        <dbReference type="Proteomes" id="UP000315003"/>
    </source>
</evidence>
<accession>A0A517SR74</accession>
<proteinExistence type="predicted"/>
<dbReference type="AlphaFoldDB" id="A0A517SR74"/>
<organism evidence="2 3">
    <name type="scientific">Stieleria bergensis</name>
    <dbReference type="NCBI Taxonomy" id="2528025"/>
    <lineage>
        <taxon>Bacteria</taxon>
        <taxon>Pseudomonadati</taxon>
        <taxon>Planctomycetota</taxon>
        <taxon>Planctomycetia</taxon>
        <taxon>Pirellulales</taxon>
        <taxon>Pirellulaceae</taxon>
        <taxon>Stieleria</taxon>
    </lineage>
</organism>
<sequence length="347" mass="38681">MADAQPGSRPAVHRIGQPSSNGPLKLQAPELTPDRSLRPLPGHSSAPTVSATETINLTAPPLSLPEPPSLPNIQAKPWQAASEQDSAATPTKPSDDADAINEQCRRSMQLLLDLALAQLPRSFSGDSHWQDTKKIWAGIKLRREGLKIETKRRWKERRHGLQVRYTVTSQRAIEQNAIDLNIVSVNAVGNEQDTDAPTAVDHWTISSRITAPLDFVARVEQWNYGARMYSIEIKGDMLVRLDINGQLAIRPEFSGIIPGIEIDPDVDSAQLNLQHFHVDRVSKIGGEVAEQWGETAEWMAKRIFREDINNKLTEKLNRAIDKKRDDLVLSASDWIENLEHDSSTATR</sequence>
<feature type="compositionally biased region" description="Polar residues" evidence="1">
    <location>
        <begin position="81"/>
        <end position="92"/>
    </location>
</feature>
<feature type="region of interest" description="Disordered" evidence="1">
    <location>
        <begin position="1"/>
        <end position="98"/>
    </location>
</feature>
<keyword evidence="3" id="KW-1185">Reference proteome</keyword>
<dbReference type="OrthoDB" id="286633at2"/>
<dbReference type="Proteomes" id="UP000315003">
    <property type="component" value="Chromosome"/>
</dbReference>
<name>A0A517SR74_9BACT</name>
<gene>
    <name evidence="2" type="ORF">SV7mr_11140</name>
</gene>
<protein>
    <submittedName>
        <fullName evidence="2">Uncharacterized protein</fullName>
    </submittedName>
</protein>
<evidence type="ECO:0000313" key="2">
    <source>
        <dbReference type="EMBL" id="QDT58621.1"/>
    </source>
</evidence>
<reference evidence="2 3" key="1">
    <citation type="submission" date="2019-02" db="EMBL/GenBank/DDBJ databases">
        <title>Deep-cultivation of Planctomycetes and their phenomic and genomic characterization uncovers novel biology.</title>
        <authorList>
            <person name="Wiegand S."/>
            <person name="Jogler M."/>
            <person name="Boedeker C."/>
            <person name="Pinto D."/>
            <person name="Vollmers J."/>
            <person name="Rivas-Marin E."/>
            <person name="Kohn T."/>
            <person name="Peeters S.H."/>
            <person name="Heuer A."/>
            <person name="Rast P."/>
            <person name="Oberbeckmann S."/>
            <person name="Bunk B."/>
            <person name="Jeske O."/>
            <person name="Meyerdierks A."/>
            <person name="Storesund J.E."/>
            <person name="Kallscheuer N."/>
            <person name="Luecker S."/>
            <person name="Lage O.M."/>
            <person name="Pohl T."/>
            <person name="Merkel B.J."/>
            <person name="Hornburger P."/>
            <person name="Mueller R.-W."/>
            <person name="Bruemmer F."/>
            <person name="Labrenz M."/>
            <person name="Spormann A.M."/>
            <person name="Op den Camp H."/>
            <person name="Overmann J."/>
            <person name="Amann R."/>
            <person name="Jetten M.S.M."/>
            <person name="Mascher T."/>
            <person name="Medema M.H."/>
            <person name="Devos D.P."/>
            <person name="Kaster A.-K."/>
            <person name="Ovreas L."/>
            <person name="Rohde M."/>
            <person name="Galperin M.Y."/>
            <person name="Jogler C."/>
        </authorList>
    </citation>
    <scope>NUCLEOTIDE SEQUENCE [LARGE SCALE GENOMIC DNA]</scope>
    <source>
        <strain evidence="2 3">SV_7m_r</strain>
    </source>
</reference>
<evidence type="ECO:0000256" key="1">
    <source>
        <dbReference type="SAM" id="MobiDB-lite"/>
    </source>
</evidence>
<feature type="compositionally biased region" description="Polar residues" evidence="1">
    <location>
        <begin position="45"/>
        <end position="57"/>
    </location>
</feature>